<dbReference type="AlphaFoldDB" id="A0A183MHV2"/>
<evidence type="ECO:0000313" key="3">
    <source>
        <dbReference type="Proteomes" id="UP000277204"/>
    </source>
</evidence>
<evidence type="ECO:0000313" key="2">
    <source>
        <dbReference type="EMBL" id="VDP18769.1"/>
    </source>
</evidence>
<feature type="region of interest" description="Disordered" evidence="1">
    <location>
        <begin position="78"/>
        <end position="101"/>
    </location>
</feature>
<protein>
    <submittedName>
        <fullName evidence="2">Uncharacterized protein</fullName>
    </submittedName>
</protein>
<evidence type="ECO:0000256" key="1">
    <source>
        <dbReference type="SAM" id="MobiDB-lite"/>
    </source>
</evidence>
<feature type="compositionally biased region" description="Basic and acidic residues" evidence="1">
    <location>
        <begin position="88"/>
        <end position="101"/>
    </location>
</feature>
<accession>A0A183MHV2</accession>
<proteinExistence type="predicted"/>
<keyword evidence="3" id="KW-1185">Reference proteome</keyword>
<gene>
    <name evidence="2" type="ORF">SMRZ_LOCUS15627</name>
</gene>
<organism evidence="2 3">
    <name type="scientific">Schistosoma margrebowiei</name>
    <dbReference type="NCBI Taxonomy" id="48269"/>
    <lineage>
        <taxon>Eukaryota</taxon>
        <taxon>Metazoa</taxon>
        <taxon>Spiralia</taxon>
        <taxon>Lophotrochozoa</taxon>
        <taxon>Platyhelminthes</taxon>
        <taxon>Trematoda</taxon>
        <taxon>Digenea</taxon>
        <taxon>Strigeidida</taxon>
        <taxon>Schistosomatoidea</taxon>
        <taxon>Schistosomatidae</taxon>
        <taxon>Schistosoma</taxon>
    </lineage>
</organism>
<name>A0A183MHV2_9TREM</name>
<dbReference type="EMBL" id="UZAI01016971">
    <property type="protein sequence ID" value="VDP18769.1"/>
    <property type="molecule type" value="Genomic_DNA"/>
</dbReference>
<sequence>MFSIAFFPDTDKLSELKITLNNRFQAFQDIPNEMETTMADNWKETIEALTSTCQVRKKYHHKEWMSIETLDKIQERKNEKTVINNSRTGREKAKGGIRTDK</sequence>
<dbReference type="Proteomes" id="UP000277204">
    <property type="component" value="Unassembled WGS sequence"/>
</dbReference>
<reference evidence="2 3" key="1">
    <citation type="submission" date="2018-11" db="EMBL/GenBank/DDBJ databases">
        <authorList>
            <consortium name="Pathogen Informatics"/>
        </authorList>
    </citation>
    <scope>NUCLEOTIDE SEQUENCE [LARGE SCALE GENOMIC DNA]</scope>
    <source>
        <strain evidence="2 3">Zambia</strain>
    </source>
</reference>
<dbReference type="STRING" id="48269.A0A183MHV2"/>